<feature type="domain" description="Swt1-like HEPN" evidence="2">
    <location>
        <begin position="12"/>
        <end position="118"/>
    </location>
</feature>
<dbReference type="EMBL" id="MAGO01000009">
    <property type="protein sequence ID" value="OCC14780.1"/>
    <property type="molecule type" value="Genomic_DNA"/>
</dbReference>
<dbReference type="InterPro" id="IPR007555">
    <property type="entry name" value="DUF499"/>
</dbReference>
<evidence type="ECO:0000313" key="3">
    <source>
        <dbReference type="EMBL" id="OCC14780.1"/>
    </source>
</evidence>
<dbReference type="PATRIC" id="fig|1156395.6.peg.1855"/>
<evidence type="ECO:0000256" key="1">
    <source>
        <dbReference type="SAM" id="Coils"/>
    </source>
</evidence>
<proteinExistence type="predicted"/>
<evidence type="ECO:0000259" key="2">
    <source>
        <dbReference type="Pfam" id="PF18731"/>
    </source>
</evidence>
<evidence type="ECO:0000313" key="4">
    <source>
        <dbReference type="Proteomes" id="UP000093080"/>
    </source>
</evidence>
<sequence length="1099" mass="124780">MAKTNHARVGDALELLRKGLMPFVEREFRAKYGERWEQEAAGFLNIESGNINWDIAAIFKLMWNAWNVVFRDVLGRSERSLVSELRDVRNRWAHQEAFSSDDAYRALDSMGRLLSAVSAPEAREIEGQKMALLRVRFDEQRRNEMRKIAVQATDGKPKGGLKPWREIVTPHPDVASGKYQQAEFAADLWQVYLGEASSEYQHPSEFFRRTFITEGLGQLLLNAVCRLTGKGGDPVVELQTNFGGGKTHSMLALYHLFSGTPVAELPGVEELIRETECKIPATTVRRAVLVGTKISPGNPSKKEDGTVVRTLWGEIAWQLGGKEGYEMVRLDDEKATNPGDKLKDLFNRYAPCLILIDEWVAFARQLHAGSDLPAGSFDTQFTFAQALSEAAKAANDTFLVVSIPASDNEIGGEWGARALERLKNAIGRVESSWRPASPDEGFEIVRRRLFEPITHKQAFVARDAVARAFVEMYGSQHNEFPSECREAEYERRIKMAYPIHPELFDRLYNDWSTLDKFQRTRGVLRLMASVIHSLWERQDSNLLIMPATVPIDDPAVQFELTRYLDDHWNPVIAKDVDGEHSLPLAIDREVPNLGRYSACRRVARTIYIGSAPLQRVANKGIDDKQIKLGCLQPGETVATFGDALRRLTDRATYLYVDGNRYWYSTQPTVTRLAEDRAGQLNEHEVIDEITARLRKEARSRGDFHRVHSCSPGSDIPDEKEARLVILGPEFPHSKGNHDSPARKEAAQILEKRGSSPRNYKNSLVFLAADATRLQEQSGAVRKYLAWKSIFDEREQLNLDPFQTKQAETKLKSADETVRARIPETWIWLLVPDQPELHGDMEWVEIRLQGSGSLAVRASKKLKNEELLLTQMGGIRLRMELDRVPLWNGDDVAIKKLVEYFATYNYLPRLRDREVLLAAIREGVSLLTWGTDTFAYAQGKDETTGRYLGLVAGRANVNIQAESGNLIVKPDVAIKQIEKEKAEREAERKEKRYPLFEEESKKDPTISENREEILYEERPKKPVYRRFYGSVKLDPLRVGRDAAQIADEVIQHLTKLMGADVQVTLEIQANIPDGISEETMLSLRENCHTLKFDSFDFEEE</sequence>
<feature type="coiled-coil region" evidence="1">
    <location>
        <begin position="971"/>
        <end position="998"/>
    </location>
</feature>
<keyword evidence="4" id="KW-1185">Reference proteome</keyword>
<gene>
    <name evidence="3" type="ORF">DBT_1840</name>
</gene>
<organism evidence="3 4">
    <name type="scientific">Dissulfuribacter thermophilus</name>
    <dbReference type="NCBI Taxonomy" id="1156395"/>
    <lineage>
        <taxon>Bacteria</taxon>
        <taxon>Pseudomonadati</taxon>
        <taxon>Thermodesulfobacteriota</taxon>
        <taxon>Dissulfuribacteria</taxon>
        <taxon>Dissulfuribacterales</taxon>
        <taxon>Dissulfuribacteraceae</taxon>
        <taxon>Dissulfuribacter</taxon>
    </lineage>
</organism>
<dbReference type="Proteomes" id="UP000093080">
    <property type="component" value="Unassembled WGS sequence"/>
</dbReference>
<dbReference type="InterPro" id="IPR041650">
    <property type="entry name" value="HEPN_Swt1"/>
</dbReference>
<dbReference type="Pfam" id="PF04465">
    <property type="entry name" value="DUF499"/>
    <property type="match status" value="1"/>
</dbReference>
<accession>A0A1B9F4C5</accession>
<name>A0A1B9F4C5_9BACT</name>
<protein>
    <recommendedName>
        <fullName evidence="2">Swt1-like HEPN domain-containing protein</fullName>
    </recommendedName>
</protein>
<dbReference type="OrthoDB" id="9757917at2"/>
<dbReference type="STRING" id="1156395.DBT_1840"/>
<reference evidence="3 4" key="1">
    <citation type="submission" date="2016-06" db="EMBL/GenBank/DDBJ databases">
        <title>Respiratory ammonification of nitrate coupled to the oxidation of elemental sulfur in deep-sea autotrophic thermophilic bacteria.</title>
        <authorList>
            <person name="Slobodkina G.B."/>
            <person name="Mardanov A.V."/>
            <person name="Ravin N.V."/>
            <person name="Frolova A.A."/>
            <person name="Viryasiv M.B."/>
            <person name="Chernyh N.A."/>
            <person name="Bonch-Osmolovskaya E.A."/>
            <person name="Slobodkin A.I."/>
        </authorList>
    </citation>
    <scope>NUCLEOTIDE SEQUENCE [LARGE SCALE GENOMIC DNA]</scope>
    <source>
        <strain evidence="3 4">S69</strain>
    </source>
</reference>
<comment type="caution">
    <text evidence="3">The sequence shown here is derived from an EMBL/GenBank/DDBJ whole genome shotgun (WGS) entry which is preliminary data.</text>
</comment>
<dbReference type="AlphaFoldDB" id="A0A1B9F4C5"/>
<dbReference type="RefSeq" id="WP_067619295.1">
    <property type="nucleotide sequence ID" value="NZ_MAGO01000009.1"/>
</dbReference>
<keyword evidence="1" id="KW-0175">Coiled coil</keyword>
<dbReference type="Pfam" id="PF18731">
    <property type="entry name" value="HEPN_Swt1"/>
    <property type="match status" value="1"/>
</dbReference>